<feature type="compositionally biased region" description="Polar residues" evidence="7">
    <location>
        <begin position="72"/>
        <end position="82"/>
    </location>
</feature>
<keyword evidence="2" id="KW-0862">Zinc</keyword>
<dbReference type="CDD" id="cd12148">
    <property type="entry name" value="fungal_TF_MHR"/>
    <property type="match status" value="1"/>
</dbReference>
<evidence type="ECO:0000256" key="5">
    <source>
        <dbReference type="ARBA" id="ARBA00023163"/>
    </source>
</evidence>
<dbReference type="Proteomes" id="UP000663193">
    <property type="component" value="Chromosome 11"/>
</dbReference>
<evidence type="ECO:0000313" key="9">
    <source>
        <dbReference type="EMBL" id="QRD00441.1"/>
    </source>
</evidence>
<dbReference type="EMBL" id="CP069033">
    <property type="protein sequence ID" value="QRD00441.1"/>
    <property type="molecule type" value="Genomic_DNA"/>
</dbReference>
<keyword evidence="4" id="KW-0238">DNA-binding</keyword>
<evidence type="ECO:0000259" key="8">
    <source>
        <dbReference type="PROSITE" id="PS50048"/>
    </source>
</evidence>
<evidence type="ECO:0000256" key="3">
    <source>
        <dbReference type="ARBA" id="ARBA00023015"/>
    </source>
</evidence>
<dbReference type="InterPro" id="IPR036864">
    <property type="entry name" value="Zn2-C6_fun-type_DNA-bd_sf"/>
</dbReference>
<evidence type="ECO:0000256" key="4">
    <source>
        <dbReference type="ARBA" id="ARBA00023125"/>
    </source>
</evidence>
<protein>
    <recommendedName>
        <fullName evidence="8">Zn(2)-C6 fungal-type domain-containing protein</fullName>
    </recommendedName>
</protein>
<dbReference type="InterPro" id="IPR001138">
    <property type="entry name" value="Zn2Cys6_DnaBD"/>
</dbReference>
<dbReference type="Pfam" id="PF04082">
    <property type="entry name" value="Fungal_trans"/>
    <property type="match status" value="1"/>
</dbReference>
<keyword evidence="3" id="KW-0805">Transcription regulation</keyword>
<dbReference type="GO" id="GO:0000981">
    <property type="term" value="F:DNA-binding transcription factor activity, RNA polymerase II-specific"/>
    <property type="evidence" value="ECO:0007669"/>
    <property type="project" value="InterPro"/>
</dbReference>
<dbReference type="Gene3D" id="4.10.240.10">
    <property type="entry name" value="Zn(2)-C6 fungal-type DNA-binding domain"/>
    <property type="match status" value="1"/>
</dbReference>
<proteinExistence type="predicted"/>
<reference evidence="10" key="1">
    <citation type="journal article" date="2021" name="BMC Genomics">
        <title>Chromosome-level genome assembly and manually-curated proteome of model necrotroph Parastagonospora nodorum Sn15 reveals a genome-wide trove of candidate effector homologs, and redundancy of virulence-related functions within an accessory chromosome.</title>
        <authorList>
            <person name="Bertazzoni S."/>
            <person name="Jones D.A.B."/>
            <person name="Phan H.T."/>
            <person name="Tan K.-C."/>
            <person name="Hane J.K."/>
        </authorList>
    </citation>
    <scope>NUCLEOTIDE SEQUENCE [LARGE SCALE GENOMIC DNA]</scope>
    <source>
        <strain evidence="10">SN15 / ATCC MYA-4574 / FGSC 10173)</strain>
    </source>
</reference>
<evidence type="ECO:0000256" key="1">
    <source>
        <dbReference type="ARBA" id="ARBA00022723"/>
    </source>
</evidence>
<dbReference type="GO" id="GO:0008270">
    <property type="term" value="F:zinc ion binding"/>
    <property type="evidence" value="ECO:0007669"/>
    <property type="project" value="InterPro"/>
</dbReference>
<keyword evidence="1" id="KW-0479">Metal-binding</keyword>
<evidence type="ECO:0000256" key="7">
    <source>
        <dbReference type="SAM" id="MobiDB-lite"/>
    </source>
</evidence>
<dbReference type="SUPFAM" id="SSF57701">
    <property type="entry name" value="Zn2/Cys6 DNA-binding domain"/>
    <property type="match status" value="1"/>
</dbReference>
<dbReference type="InterPro" id="IPR051430">
    <property type="entry name" value="Fungal_TF_Env_Response"/>
</dbReference>
<organism evidence="9 10">
    <name type="scientific">Phaeosphaeria nodorum (strain SN15 / ATCC MYA-4574 / FGSC 10173)</name>
    <name type="common">Glume blotch fungus</name>
    <name type="synonym">Parastagonospora nodorum</name>
    <dbReference type="NCBI Taxonomy" id="321614"/>
    <lineage>
        <taxon>Eukaryota</taxon>
        <taxon>Fungi</taxon>
        <taxon>Dikarya</taxon>
        <taxon>Ascomycota</taxon>
        <taxon>Pezizomycotina</taxon>
        <taxon>Dothideomycetes</taxon>
        <taxon>Pleosporomycetidae</taxon>
        <taxon>Pleosporales</taxon>
        <taxon>Pleosporineae</taxon>
        <taxon>Phaeosphaeriaceae</taxon>
        <taxon>Parastagonospora</taxon>
    </lineage>
</organism>
<dbReference type="PANTHER" id="PTHR31944:SF130">
    <property type="entry name" value="ZN(II)2CYS6 TRANSCRIPTION FACTO (EUROFUNG)"/>
    <property type="match status" value="1"/>
</dbReference>
<dbReference type="PROSITE" id="PS00463">
    <property type="entry name" value="ZN2_CY6_FUNGAL_1"/>
    <property type="match status" value="1"/>
</dbReference>
<sequence>MNDTPPRPRRQRAILSCNDCRRRKLKCDRLAPCNRCIKGGVAQSCAYGPEAYSVVSDELQEYAIKKRRRGSRSQQEVQSHIASESRHHVCEQDSTLQPDVTAQDRLEKLERELSLLQQHASTHAPERKDQVEFLANSPDLKGISRSSAVMGILKGRGYGTHFYGASSAMSIVAQFPELRSYMKSAYSESTARRLSQDMKASEDRARQMQQHQRIFNASSLRSLFPERRTVDLLLKKYFDTFESTLRIIHVPTFKKAYEQYWDSGATTDTDMDAIILAILACTICTATHTTPRYNHAGSTFHSKGVLWIRALEAWLKRQSNKRRSLATLQVRCLRLLALATTRSKVKEYYQEVQTHVAIMRSGGMHRDPSIFGTRCSAFEGEMRRRLWATTMDMELQASIDKGVSSVLSGLDYDCSAPRNIDDDELTIDLLALPRSHGITTYTDTAYLHLSNSTLDRRIAICSLMNSLKDKPVLYEILEHENNLNQHITNIPSWADARSIQVKQLLELQLRQFIVILHMPRVLEVDARRESERRYAMITALDAAAATINRHTLLIKTGNFSALSQRLDYLRAILLITHIAYYARSENDNILPRLAKQIFDDNKEKALRLLEERAMRPGKGTEYFWYVSAAVSLVETQFQPSQSDSLKRQAADRVAKLLHKSLSVLDEPTEETLATEVVLGTRPKTPTTTSQVLSEPAPMDIVASAGLEFDAFNFEDTSEFMMDDLWFLNIPPLDDIGQMPSAV</sequence>
<keyword evidence="10" id="KW-1185">Reference proteome</keyword>
<dbReference type="GO" id="GO:0003677">
    <property type="term" value="F:DNA binding"/>
    <property type="evidence" value="ECO:0007669"/>
    <property type="project" value="UniProtKB-KW"/>
</dbReference>
<dbReference type="GO" id="GO:0006351">
    <property type="term" value="P:DNA-templated transcription"/>
    <property type="evidence" value="ECO:0007669"/>
    <property type="project" value="InterPro"/>
</dbReference>
<dbReference type="InterPro" id="IPR007219">
    <property type="entry name" value="XnlR_reg_dom"/>
</dbReference>
<feature type="domain" description="Zn(2)-C6 fungal-type" evidence="8">
    <location>
        <begin position="16"/>
        <end position="47"/>
    </location>
</feature>
<accession>A0A7U2I215</accession>
<dbReference type="OrthoDB" id="4236860at2759"/>
<dbReference type="CDD" id="cd00067">
    <property type="entry name" value="GAL4"/>
    <property type="match status" value="1"/>
</dbReference>
<dbReference type="Pfam" id="PF00172">
    <property type="entry name" value="Zn_clus"/>
    <property type="match status" value="1"/>
</dbReference>
<keyword evidence="5" id="KW-0804">Transcription</keyword>
<evidence type="ECO:0000256" key="6">
    <source>
        <dbReference type="ARBA" id="ARBA00023242"/>
    </source>
</evidence>
<dbReference type="VEuPathDB" id="FungiDB:JI435_090070"/>
<keyword evidence="6" id="KW-0539">Nucleus</keyword>
<dbReference type="PANTHER" id="PTHR31944">
    <property type="entry name" value="HEME-RESPONSIVE ZINC FINGER TRANSCRIPTION FACTOR HAP1"/>
    <property type="match status" value="1"/>
</dbReference>
<evidence type="ECO:0000313" key="10">
    <source>
        <dbReference type="Proteomes" id="UP000663193"/>
    </source>
</evidence>
<dbReference type="AlphaFoldDB" id="A0A7U2I215"/>
<dbReference type="SMART" id="SM00066">
    <property type="entry name" value="GAL4"/>
    <property type="match status" value="1"/>
</dbReference>
<evidence type="ECO:0000256" key="2">
    <source>
        <dbReference type="ARBA" id="ARBA00022833"/>
    </source>
</evidence>
<gene>
    <name evidence="9" type="ORF">JI435_090070</name>
</gene>
<name>A0A7U2I215_PHANO</name>
<feature type="region of interest" description="Disordered" evidence="7">
    <location>
        <begin position="66"/>
        <end position="97"/>
    </location>
</feature>
<dbReference type="PROSITE" id="PS50048">
    <property type="entry name" value="ZN2_CY6_FUNGAL_2"/>
    <property type="match status" value="1"/>
</dbReference>